<comment type="caution">
    <text evidence="1">The sequence shown here is derived from an EMBL/GenBank/DDBJ whole genome shotgun (WGS) entry which is preliminary data.</text>
</comment>
<reference evidence="1 2" key="1">
    <citation type="submission" date="2021-08" db="EMBL/GenBank/DDBJ databases">
        <title>Draft Genome Sequence of Phanerochaete sordida strain YK-624.</title>
        <authorList>
            <person name="Mori T."/>
            <person name="Dohra H."/>
            <person name="Suzuki T."/>
            <person name="Kawagishi H."/>
            <person name="Hirai H."/>
        </authorList>
    </citation>
    <scope>NUCLEOTIDE SEQUENCE [LARGE SCALE GENOMIC DNA]</scope>
    <source>
        <strain evidence="1 2">YK-624</strain>
    </source>
</reference>
<dbReference type="EMBL" id="BPQB01000006">
    <property type="protein sequence ID" value="GJE87339.1"/>
    <property type="molecule type" value="Genomic_DNA"/>
</dbReference>
<gene>
    <name evidence="1" type="ORF">PsYK624_034220</name>
</gene>
<dbReference type="Proteomes" id="UP000703269">
    <property type="component" value="Unassembled WGS sequence"/>
</dbReference>
<protein>
    <recommendedName>
        <fullName evidence="3">RNI-like protein</fullName>
    </recommendedName>
</protein>
<name>A0A9P3LAA4_9APHY</name>
<keyword evidence="2" id="KW-1185">Reference proteome</keyword>
<evidence type="ECO:0008006" key="3">
    <source>
        <dbReference type="Google" id="ProtNLM"/>
    </source>
</evidence>
<accession>A0A9P3LAA4</accession>
<evidence type="ECO:0000313" key="1">
    <source>
        <dbReference type="EMBL" id="GJE87339.1"/>
    </source>
</evidence>
<evidence type="ECO:0000313" key="2">
    <source>
        <dbReference type="Proteomes" id="UP000703269"/>
    </source>
</evidence>
<dbReference type="AlphaFoldDB" id="A0A9P3LAA4"/>
<dbReference type="OrthoDB" id="2773799at2759"/>
<proteinExistence type="predicted"/>
<sequence>MRPTLSTLTYVSNTVPARRTVMEHVRTNLSQLKEFTCSNDSLYLYPADALVDDFSDTILALNNLTKCLNASSMLRPDAVLHLSRIPHLSILGVSIKNKNRDLWTNPHSGGFPALTHLILSVYTKEDGLSLGVQMLRTLSGLALTNLQIDLSVPSIRAEEYVDLISAIGRLRLLRDCQIVGSRLVGEPAHAAHAIDASALTPLHALSDMRHFHQMSIPVAFQPESARQLAAAWPRLEELSIRASSGERRLYRELRRNDLLALARSCPSAEALAVAAHPVRENRAYDASAVEHAPSAPNQFGLGGPDSSIRIVDGVALRLGQIFSATRLEDDWVEVERPDAE</sequence>
<organism evidence="1 2">
    <name type="scientific">Phanerochaete sordida</name>
    <dbReference type="NCBI Taxonomy" id="48140"/>
    <lineage>
        <taxon>Eukaryota</taxon>
        <taxon>Fungi</taxon>
        <taxon>Dikarya</taxon>
        <taxon>Basidiomycota</taxon>
        <taxon>Agaricomycotina</taxon>
        <taxon>Agaricomycetes</taxon>
        <taxon>Polyporales</taxon>
        <taxon>Phanerochaetaceae</taxon>
        <taxon>Phanerochaete</taxon>
    </lineage>
</organism>